<protein>
    <submittedName>
        <fullName evidence="6">Raffinose operon repressor</fullName>
    </submittedName>
</protein>
<dbReference type="InterPro" id="IPR000843">
    <property type="entry name" value="HTH_LacI"/>
</dbReference>
<evidence type="ECO:0000313" key="7">
    <source>
        <dbReference type="Proteomes" id="UP000191135"/>
    </source>
</evidence>
<proteinExistence type="predicted"/>
<dbReference type="PANTHER" id="PTHR30146">
    <property type="entry name" value="LACI-RELATED TRANSCRIPTIONAL REPRESSOR"/>
    <property type="match status" value="1"/>
</dbReference>
<evidence type="ECO:0000256" key="1">
    <source>
        <dbReference type="ARBA" id="ARBA00023015"/>
    </source>
</evidence>
<organism evidence="6 7">
    <name type="scientific">Martelella mediterranea DSM 17316</name>
    <dbReference type="NCBI Taxonomy" id="1122214"/>
    <lineage>
        <taxon>Bacteria</taxon>
        <taxon>Pseudomonadati</taxon>
        <taxon>Pseudomonadota</taxon>
        <taxon>Alphaproteobacteria</taxon>
        <taxon>Hyphomicrobiales</taxon>
        <taxon>Aurantimonadaceae</taxon>
        <taxon>Martelella</taxon>
    </lineage>
</organism>
<dbReference type="Pfam" id="PF13377">
    <property type="entry name" value="Peripla_BP_3"/>
    <property type="match status" value="1"/>
</dbReference>
<dbReference type="InterPro" id="IPR010982">
    <property type="entry name" value="Lambda_DNA-bd_dom_sf"/>
</dbReference>
<dbReference type="EMBL" id="CP020330">
    <property type="protein sequence ID" value="AQZ51829.1"/>
    <property type="molecule type" value="Genomic_DNA"/>
</dbReference>
<evidence type="ECO:0000256" key="4">
    <source>
        <dbReference type="SAM" id="MobiDB-lite"/>
    </source>
</evidence>
<accession>A0A1U9Z2A8</accession>
<dbReference type="CDD" id="cd20009">
    <property type="entry name" value="PBP1_RafR-like"/>
    <property type="match status" value="1"/>
</dbReference>
<dbReference type="OrthoDB" id="234496at2"/>
<dbReference type="SMART" id="SM00354">
    <property type="entry name" value="HTH_LACI"/>
    <property type="match status" value="1"/>
</dbReference>
<dbReference type="PANTHER" id="PTHR30146:SF155">
    <property type="entry name" value="ALANINE RACEMASE"/>
    <property type="match status" value="1"/>
</dbReference>
<sequence length="364" mass="40062">MKPTTSRTDGRTEGRRAETRTGETANARPTLKTIAYMTGLGVTTVSRALKDAPDIAEHTKERVRLVAKQLGYMPNRAGVRLRTGKTNVIALILNLEEEIMGMAGQMIFGISEILADTPYHLVLMPQPIHHDQMAPVRYILDTGSADGVIISRIEPDDPRIKLMRERGMPFAAHGRTEGSIDYPFHDFDNDAYAFDAVEMLAGRGRRRIVSLQPPSHLTYYKYFRSGFERGLSQFSLEETPLTSISTDSPLTEIRSGMLATLRSSHPPDAVIACSGSSAIPIMAALRDCNLTLGREVDVVAKQPADFLNWINPELIAMSEDFSQAGRELARAVLARIDNAGSKPLQSISKPDWSKAPAAKARENS</sequence>
<dbReference type="AlphaFoldDB" id="A0A1U9Z2A8"/>
<dbReference type="SUPFAM" id="SSF47413">
    <property type="entry name" value="lambda repressor-like DNA-binding domains"/>
    <property type="match status" value="1"/>
</dbReference>
<dbReference type="InterPro" id="IPR028082">
    <property type="entry name" value="Peripla_BP_I"/>
</dbReference>
<dbReference type="PROSITE" id="PS50932">
    <property type="entry name" value="HTH_LACI_2"/>
    <property type="match status" value="1"/>
</dbReference>
<dbReference type="Gene3D" id="3.40.50.2300">
    <property type="match status" value="2"/>
</dbReference>
<name>A0A1U9Z2A8_9HYPH</name>
<dbReference type="Pfam" id="PF00356">
    <property type="entry name" value="LacI"/>
    <property type="match status" value="1"/>
</dbReference>
<evidence type="ECO:0000256" key="2">
    <source>
        <dbReference type="ARBA" id="ARBA00023125"/>
    </source>
</evidence>
<keyword evidence="1" id="KW-0805">Transcription regulation</keyword>
<feature type="region of interest" description="Disordered" evidence="4">
    <location>
        <begin position="1"/>
        <end position="24"/>
    </location>
</feature>
<dbReference type="InterPro" id="IPR046335">
    <property type="entry name" value="LacI/GalR-like_sensor"/>
</dbReference>
<dbReference type="STRING" id="1122214.Mame_02502"/>
<feature type="domain" description="HTH lacI-type" evidence="5">
    <location>
        <begin position="29"/>
        <end position="83"/>
    </location>
</feature>
<reference evidence="6 7" key="1">
    <citation type="submission" date="2017-03" db="EMBL/GenBank/DDBJ databases">
        <title>Foreign affairs: Plasmid Transfer between Roseobacters and Rhizobia.</title>
        <authorList>
            <person name="Bartling P."/>
            <person name="Bunk B."/>
            <person name="Overmann J."/>
            <person name="Brinkmann H."/>
            <person name="Petersen J."/>
        </authorList>
    </citation>
    <scope>NUCLEOTIDE SEQUENCE [LARGE SCALE GENOMIC DNA]</scope>
    <source>
        <strain evidence="6 7">MACL11</strain>
    </source>
</reference>
<dbReference type="Proteomes" id="UP000191135">
    <property type="component" value="Chromosome"/>
</dbReference>
<dbReference type="GO" id="GO:0003700">
    <property type="term" value="F:DNA-binding transcription factor activity"/>
    <property type="evidence" value="ECO:0007669"/>
    <property type="project" value="TreeGrafter"/>
</dbReference>
<dbReference type="SUPFAM" id="SSF53822">
    <property type="entry name" value="Periplasmic binding protein-like I"/>
    <property type="match status" value="1"/>
</dbReference>
<dbReference type="CDD" id="cd01392">
    <property type="entry name" value="HTH_LacI"/>
    <property type="match status" value="1"/>
</dbReference>
<gene>
    <name evidence="6" type="primary">rafR_2</name>
    <name evidence="6" type="ORF">Mame_02502</name>
</gene>
<feature type="region of interest" description="Disordered" evidence="4">
    <location>
        <begin position="341"/>
        <end position="364"/>
    </location>
</feature>
<evidence type="ECO:0000313" key="6">
    <source>
        <dbReference type="EMBL" id="AQZ51829.1"/>
    </source>
</evidence>
<dbReference type="GO" id="GO:0000976">
    <property type="term" value="F:transcription cis-regulatory region binding"/>
    <property type="evidence" value="ECO:0007669"/>
    <property type="project" value="TreeGrafter"/>
</dbReference>
<evidence type="ECO:0000256" key="3">
    <source>
        <dbReference type="ARBA" id="ARBA00023163"/>
    </source>
</evidence>
<dbReference type="eggNOG" id="COG1609">
    <property type="taxonomic scope" value="Bacteria"/>
</dbReference>
<feature type="compositionally biased region" description="Basic and acidic residues" evidence="4">
    <location>
        <begin position="8"/>
        <end position="21"/>
    </location>
</feature>
<keyword evidence="2" id="KW-0238">DNA-binding</keyword>
<dbReference type="KEGG" id="mmed:Mame_02502"/>
<keyword evidence="3" id="KW-0804">Transcription</keyword>
<dbReference type="Gene3D" id="1.10.260.40">
    <property type="entry name" value="lambda repressor-like DNA-binding domains"/>
    <property type="match status" value="1"/>
</dbReference>
<keyword evidence="7" id="KW-1185">Reference proteome</keyword>
<evidence type="ECO:0000259" key="5">
    <source>
        <dbReference type="PROSITE" id="PS50932"/>
    </source>
</evidence>
<dbReference type="RefSeq" id="WP_018067441.1">
    <property type="nucleotide sequence ID" value="NZ_AQWH01000041.1"/>
</dbReference>